<evidence type="ECO:0000256" key="1">
    <source>
        <dbReference type="ARBA" id="ARBA00022729"/>
    </source>
</evidence>
<reference evidence="8" key="4">
    <citation type="submission" date="2021-10" db="EMBL/GenBank/DDBJ databases">
        <title>Complete genome sequences of five Ralstonia solancearum strains isolated from sunflower.</title>
        <authorList>
            <person name="She X."/>
            <person name="He Z."/>
        </authorList>
    </citation>
    <scope>NUCLEOTIDE SEQUENCE</scope>
    <source>
        <strain evidence="8">RS638</strain>
    </source>
</reference>
<dbReference type="PANTHER" id="PTHR34606:SF4">
    <property type="entry name" value="OUTER MEMBRANE LIPOPROTEIN DOLP"/>
    <property type="match status" value="1"/>
</dbReference>
<dbReference type="InterPro" id="IPR014004">
    <property type="entry name" value="Transpt-assoc_nodulatn_dom_bac"/>
</dbReference>
<name>A0A0S4WD73_RALSL</name>
<dbReference type="EMBL" id="LN899820">
    <property type="protein sequence ID" value="CUV53163.1"/>
    <property type="molecule type" value="Genomic_DNA"/>
</dbReference>
<dbReference type="PANTHER" id="PTHR34606">
    <property type="entry name" value="BON DOMAIN-CONTAINING PROTEIN"/>
    <property type="match status" value="1"/>
</dbReference>
<dbReference type="PROSITE" id="PS50914">
    <property type="entry name" value="BON"/>
    <property type="match status" value="3"/>
</dbReference>
<reference evidence="3" key="2">
    <citation type="submission" date="2018-01" db="EMBL/GenBank/DDBJ databases">
        <title>Ralstonia pseudosolanacearum P824 infects blueberry.</title>
        <authorList>
            <person name="Bocsanczy A.M."/>
            <person name="Norman D.J."/>
        </authorList>
    </citation>
    <scope>NUCLEOTIDE SEQUENCE</scope>
    <source>
        <strain evidence="3">P824</strain>
    </source>
</reference>
<evidence type="ECO:0000313" key="4">
    <source>
        <dbReference type="EMBL" id="CUV18455.1"/>
    </source>
</evidence>
<evidence type="ECO:0000313" key="8">
    <source>
        <dbReference type="EMBL" id="UZF14714.1"/>
    </source>
</evidence>
<evidence type="ECO:0000259" key="2">
    <source>
        <dbReference type="PROSITE" id="PS50914"/>
    </source>
</evidence>
<dbReference type="EMBL" id="CP085043">
    <property type="protein sequence ID" value="UZF14714.1"/>
    <property type="molecule type" value="Genomic_DNA"/>
</dbReference>
<feature type="domain" description="BON" evidence="2">
    <location>
        <begin position="147"/>
        <end position="215"/>
    </location>
</feature>
<keyword evidence="1" id="KW-0732">Signal</keyword>
<feature type="domain" description="BON" evidence="2">
    <location>
        <begin position="3"/>
        <end position="71"/>
    </location>
</feature>
<organism evidence="6">
    <name type="scientific">Ralstonia solanacearum</name>
    <name type="common">Pseudomonas solanacearum</name>
    <dbReference type="NCBI Taxonomy" id="305"/>
    <lineage>
        <taxon>Bacteria</taxon>
        <taxon>Pseudomonadati</taxon>
        <taxon>Pseudomonadota</taxon>
        <taxon>Betaproteobacteria</taxon>
        <taxon>Burkholderiales</taxon>
        <taxon>Burkholderiaceae</taxon>
        <taxon>Ralstonia</taxon>
        <taxon>Ralstonia solanacearum species complex</taxon>
    </lineage>
</organism>
<evidence type="ECO:0000313" key="6">
    <source>
        <dbReference type="EMBL" id="CUV44774.1"/>
    </source>
</evidence>
<evidence type="ECO:0000313" key="7">
    <source>
        <dbReference type="EMBL" id="CUV53163.1"/>
    </source>
</evidence>
<evidence type="ECO:0000313" key="5">
    <source>
        <dbReference type="EMBL" id="CUV28094.1"/>
    </source>
</evidence>
<reference evidence="9" key="3">
    <citation type="submission" date="2018-01" db="EMBL/GenBank/DDBJ databases">
        <title>Raltonia solanacearum P824 infects blueberry.</title>
        <authorList>
            <person name="Bocsanczy A.M."/>
            <person name="Norman D.J."/>
        </authorList>
    </citation>
    <scope>NUCLEOTIDE SEQUENCE [LARGE SCALE GENOMIC DNA]</scope>
    <source>
        <strain evidence="9">P824</strain>
    </source>
</reference>
<evidence type="ECO:0000313" key="9">
    <source>
        <dbReference type="Proteomes" id="UP000262427"/>
    </source>
</evidence>
<reference evidence="6" key="1">
    <citation type="submission" date="2015-10" db="EMBL/GenBank/DDBJ databases">
        <authorList>
            <person name="Gilbert D.G."/>
        </authorList>
    </citation>
    <scope>NUCLEOTIDE SEQUENCE</scope>
    <source>
        <strain evidence="6">Phyl III-seqv23</strain>
    </source>
</reference>
<protein>
    <submittedName>
        <fullName evidence="8">BON domain-containing protein</fullName>
    </submittedName>
    <submittedName>
        <fullName evidence="3">Molecular chaperone OsmY</fullName>
    </submittedName>
    <submittedName>
        <fullName evidence="6">Putative transport-associatedpep-utilising enzyme, n-terminal protein</fullName>
    </submittedName>
</protein>
<gene>
    <name evidence="8" type="ORF">LH706_17215</name>
    <name evidence="4" type="ORF">PSS4_v1_650015</name>
    <name evidence="3" type="ORF">RSP824_16270</name>
    <name evidence="5" type="ORF">RUN1985_v1_170014</name>
    <name evidence="7" type="ORF">RUN215_v1_90056</name>
    <name evidence="6" type="ORF">TO10_v1_180007</name>
</gene>
<proteinExistence type="predicted"/>
<feature type="domain" description="BON" evidence="2">
    <location>
        <begin position="76"/>
        <end position="144"/>
    </location>
</feature>
<dbReference type="SMART" id="SM00749">
    <property type="entry name" value="BON"/>
    <property type="match status" value="3"/>
</dbReference>
<dbReference type="Proteomes" id="UP000262427">
    <property type="component" value="Chromosome CM"/>
</dbReference>
<evidence type="ECO:0000313" key="3">
    <source>
        <dbReference type="EMBL" id="AYA47892.1"/>
    </source>
</evidence>
<dbReference type="EMBL" id="LN899821">
    <property type="protein sequence ID" value="CUV18455.1"/>
    <property type="molecule type" value="Genomic_DNA"/>
</dbReference>
<dbReference type="EMBL" id="LN899824">
    <property type="protein sequence ID" value="CUV28094.1"/>
    <property type="molecule type" value="Genomic_DNA"/>
</dbReference>
<dbReference type="AlphaFoldDB" id="A0A0S4WD73"/>
<accession>A0A0S4WD73</accession>
<dbReference type="EMBL" id="LN899827">
    <property type="protein sequence ID" value="CUV44774.1"/>
    <property type="molecule type" value="Genomic_DNA"/>
</dbReference>
<dbReference type="InterPro" id="IPR051686">
    <property type="entry name" value="Lipoprotein_DolP"/>
</dbReference>
<dbReference type="InterPro" id="IPR007055">
    <property type="entry name" value="BON_dom"/>
</dbReference>
<dbReference type="Pfam" id="PF04972">
    <property type="entry name" value="BON"/>
    <property type="match status" value="3"/>
</dbReference>
<dbReference type="PATRIC" id="fig|305.107.peg.30"/>
<sequence>MKSDLGIKQDVNDELLWEPAVDAAGIGVEVDHGVVTLTGHVRCYMEKVAAEHAAERVAGVRGVVQKIEVRLPGAHTDEDIAEAARSALEWHASLPSNRIEVLLENGWVTLSGDVDWPYQSELAAHAVGSLRGVAGLINRLTIKTRVVPTDVAQQIGAALKRHAAREAGHIRVSVQGGTVTLSGRIDSASERRAAKGAAWSAPGVTEVIDHLQLAP</sequence>
<dbReference type="EMBL" id="CP025741">
    <property type="protein sequence ID" value="AYA47892.1"/>
    <property type="molecule type" value="Genomic_DNA"/>
</dbReference>
<dbReference type="Gene3D" id="3.30.1340.30">
    <property type="match status" value="3"/>
</dbReference>